<dbReference type="PANTHER" id="PTHR43791:SF36">
    <property type="entry name" value="TRANSPORTER, PUTATIVE (AFU_ORTHOLOGUE AFUA_6G08340)-RELATED"/>
    <property type="match status" value="1"/>
</dbReference>
<keyword evidence="3 7" id="KW-0812">Transmembrane</keyword>
<evidence type="ECO:0000256" key="7">
    <source>
        <dbReference type="SAM" id="Phobius"/>
    </source>
</evidence>
<protein>
    <recommendedName>
        <fullName evidence="10">Retrograde regulation protein 2</fullName>
    </recommendedName>
</protein>
<evidence type="ECO:0000313" key="9">
    <source>
        <dbReference type="Proteomes" id="UP001161757"/>
    </source>
</evidence>
<comment type="caution">
    <text evidence="8">The sequence shown here is derived from an EMBL/GenBank/DDBJ whole genome shotgun (WGS) entry which is preliminary data.</text>
</comment>
<feature type="transmembrane region" description="Helical" evidence="7">
    <location>
        <begin position="413"/>
        <end position="433"/>
    </location>
</feature>
<reference evidence="8" key="1">
    <citation type="submission" date="2023-01" db="EMBL/GenBank/DDBJ databases">
        <title>Exophiala dermititidis isolated from Cystic Fibrosis Patient.</title>
        <authorList>
            <person name="Kurbessoian T."/>
            <person name="Crocker A."/>
            <person name="Murante D."/>
            <person name="Hogan D.A."/>
            <person name="Stajich J.E."/>
        </authorList>
    </citation>
    <scope>NUCLEOTIDE SEQUENCE</scope>
    <source>
        <strain evidence="8">Ex8</strain>
    </source>
</reference>
<name>A0AAN6EN83_EXODE</name>
<keyword evidence="4 7" id="KW-1133">Transmembrane helix</keyword>
<evidence type="ECO:0000256" key="5">
    <source>
        <dbReference type="ARBA" id="ARBA00023136"/>
    </source>
</evidence>
<dbReference type="GO" id="GO:0016020">
    <property type="term" value="C:membrane"/>
    <property type="evidence" value="ECO:0007669"/>
    <property type="project" value="UniProtKB-SubCell"/>
</dbReference>
<dbReference type="SUPFAM" id="SSF103473">
    <property type="entry name" value="MFS general substrate transporter"/>
    <property type="match status" value="1"/>
</dbReference>
<feature type="transmembrane region" description="Helical" evidence="7">
    <location>
        <begin position="380"/>
        <end position="401"/>
    </location>
</feature>
<feature type="transmembrane region" description="Helical" evidence="7">
    <location>
        <begin position="276"/>
        <end position="295"/>
    </location>
</feature>
<keyword evidence="2" id="KW-0813">Transport</keyword>
<evidence type="ECO:0000256" key="6">
    <source>
        <dbReference type="SAM" id="MobiDB-lite"/>
    </source>
</evidence>
<dbReference type="EMBL" id="JAJGCB010000019">
    <property type="protein sequence ID" value="KAJ8988268.1"/>
    <property type="molecule type" value="Genomic_DNA"/>
</dbReference>
<sequence length="589" mass="65808">MPWPSTHTIYPGPTSHHYLWYHPHHPGPIPVRRRIRSIHYAGESHIDHDDLRLLRLLFSLLLSGVIPRPLFKREKMDTKQTEKERTPSPEDAVLSTSDEKPTVMTAENVSSVHDPAARNDVTKPYDPNLAPRYSKKDEDAVIRKLDWHLMPLIFVLYSLSVLDRSNLGNARISGMEDDIDLKGKRYDWLGTTFYISYILSQWTQIGWKAFPPHRWVAFVVFGWGVVSTLQAACSSWAGVMVCRVFLAIFEAAYGPGVPLYLSFFYPREKLGLRTGIFLSGSAAANAYGSALAYGISQAKASIGPWRILFIVEGVPTCLLAIVAWYWLPDDPYCCKFLTEREKEIAIDLSLRQPGDRTGKKGLQWKQVLGGLMDYKSYLPALMYFGCNVCFASLPLFVPTIISEMGAFTTIQSNGLSAPPYVLCFLAICGTAFISDRVGYRGPFVAAPALVAAVGYIILGTTTAVGPRYFGLFLAVLIFVSVAMTLTWVGNTHATDSKRAAGLAILATGGQCGPVLGTNIFPKTDAPYYRKGMWVSCGACLLVVVTACMQMAILARENRKRDRKYGRDRDTVHLERPNRWGEDRQFRYMV</sequence>
<feature type="compositionally biased region" description="Basic and acidic residues" evidence="6">
    <location>
        <begin position="73"/>
        <end position="88"/>
    </location>
</feature>
<evidence type="ECO:0008006" key="10">
    <source>
        <dbReference type="Google" id="ProtNLM"/>
    </source>
</evidence>
<feature type="transmembrane region" description="Helical" evidence="7">
    <location>
        <begin position="439"/>
        <end position="458"/>
    </location>
</feature>
<organism evidence="8 9">
    <name type="scientific">Exophiala dermatitidis</name>
    <name type="common">Black yeast-like fungus</name>
    <name type="synonym">Wangiella dermatitidis</name>
    <dbReference type="NCBI Taxonomy" id="5970"/>
    <lineage>
        <taxon>Eukaryota</taxon>
        <taxon>Fungi</taxon>
        <taxon>Dikarya</taxon>
        <taxon>Ascomycota</taxon>
        <taxon>Pezizomycotina</taxon>
        <taxon>Eurotiomycetes</taxon>
        <taxon>Chaetothyriomycetidae</taxon>
        <taxon>Chaetothyriales</taxon>
        <taxon>Herpotrichiellaceae</taxon>
        <taxon>Exophiala</taxon>
    </lineage>
</organism>
<dbReference type="Proteomes" id="UP001161757">
    <property type="component" value="Unassembled WGS sequence"/>
</dbReference>
<evidence type="ECO:0000256" key="1">
    <source>
        <dbReference type="ARBA" id="ARBA00004141"/>
    </source>
</evidence>
<keyword evidence="5 7" id="KW-0472">Membrane</keyword>
<feature type="transmembrane region" description="Helical" evidence="7">
    <location>
        <begin position="470"/>
        <end position="488"/>
    </location>
</feature>
<feature type="region of interest" description="Disordered" evidence="6">
    <location>
        <begin position="73"/>
        <end position="98"/>
    </location>
</feature>
<dbReference type="AlphaFoldDB" id="A0AAN6EN83"/>
<dbReference type="GO" id="GO:0022857">
    <property type="term" value="F:transmembrane transporter activity"/>
    <property type="evidence" value="ECO:0007669"/>
    <property type="project" value="InterPro"/>
</dbReference>
<dbReference type="InterPro" id="IPR036259">
    <property type="entry name" value="MFS_trans_sf"/>
</dbReference>
<dbReference type="InterPro" id="IPR011701">
    <property type="entry name" value="MFS"/>
</dbReference>
<feature type="transmembrane region" description="Helical" evidence="7">
    <location>
        <begin position="532"/>
        <end position="554"/>
    </location>
</feature>
<dbReference type="FunFam" id="1.20.1250.20:FF:000018">
    <property type="entry name" value="MFS transporter permease"/>
    <property type="match status" value="1"/>
</dbReference>
<evidence type="ECO:0000256" key="2">
    <source>
        <dbReference type="ARBA" id="ARBA00022448"/>
    </source>
</evidence>
<evidence type="ECO:0000313" key="8">
    <source>
        <dbReference type="EMBL" id="KAJ8988268.1"/>
    </source>
</evidence>
<dbReference type="Pfam" id="PF07690">
    <property type="entry name" value="MFS_1"/>
    <property type="match status" value="1"/>
</dbReference>
<feature type="transmembrane region" description="Helical" evidence="7">
    <location>
        <begin position="307"/>
        <end position="327"/>
    </location>
</feature>
<comment type="subcellular location">
    <subcellularLocation>
        <location evidence="1">Membrane</location>
        <topology evidence="1">Multi-pass membrane protein</topology>
    </subcellularLocation>
</comment>
<evidence type="ECO:0000256" key="3">
    <source>
        <dbReference type="ARBA" id="ARBA00022692"/>
    </source>
</evidence>
<dbReference type="Gene3D" id="1.20.1250.20">
    <property type="entry name" value="MFS general substrate transporter like domains"/>
    <property type="match status" value="2"/>
</dbReference>
<feature type="transmembrane region" description="Helical" evidence="7">
    <location>
        <begin position="244"/>
        <end position="264"/>
    </location>
</feature>
<dbReference type="PANTHER" id="PTHR43791">
    <property type="entry name" value="PERMEASE-RELATED"/>
    <property type="match status" value="1"/>
</dbReference>
<gene>
    <name evidence="8" type="ORF">HRR80_007684</name>
</gene>
<evidence type="ECO:0000256" key="4">
    <source>
        <dbReference type="ARBA" id="ARBA00022989"/>
    </source>
</evidence>
<accession>A0AAN6EN83</accession>
<feature type="transmembrane region" description="Helical" evidence="7">
    <location>
        <begin position="215"/>
        <end position="237"/>
    </location>
</feature>
<proteinExistence type="predicted"/>
<dbReference type="FunFam" id="1.20.1250.20:FF:000013">
    <property type="entry name" value="MFS general substrate transporter"/>
    <property type="match status" value="1"/>
</dbReference>